<name>X0SG22_9ZZZZ</name>
<organism evidence="1">
    <name type="scientific">marine sediment metagenome</name>
    <dbReference type="NCBI Taxonomy" id="412755"/>
    <lineage>
        <taxon>unclassified sequences</taxon>
        <taxon>metagenomes</taxon>
        <taxon>ecological metagenomes</taxon>
    </lineage>
</organism>
<comment type="caution">
    <text evidence="1">The sequence shown here is derived from an EMBL/GenBank/DDBJ whole genome shotgun (WGS) entry which is preliminary data.</text>
</comment>
<evidence type="ECO:0000313" key="1">
    <source>
        <dbReference type="EMBL" id="GAF74066.1"/>
    </source>
</evidence>
<gene>
    <name evidence="1" type="ORF">S01H1_08127</name>
</gene>
<accession>X0SG22</accession>
<dbReference type="EMBL" id="BARS01004168">
    <property type="protein sequence ID" value="GAF74066.1"/>
    <property type="molecule type" value="Genomic_DNA"/>
</dbReference>
<dbReference type="AlphaFoldDB" id="X0SG22"/>
<protein>
    <submittedName>
        <fullName evidence="1">Uncharacterized protein</fullName>
    </submittedName>
</protein>
<feature type="non-terminal residue" evidence="1">
    <location>
        <position position="1"/>
    </location>
</feature>
<reference evidence="1" key="1">
    <citation type="journal article" date="2014" name="Front. Microbiol.">
        <title>High frequency of phylogenetically diverse reductive dehalogenase-homologous genes in deep subseafloor sedimentary metagenomes.</title>
        <authorList>
            <person name="Kawai M."/>
            <person name="Futagami T."/>
            <person name="Toyoda A."/>
            <person name="Takaki Y."/>
            <person name="Nishi S."/>
            <person name="Hori S."/>
            <person name="Arai W."/>
            <person name="Tsubouchi T."/>
            <person name="Morono Y."/>
            <person name="Uchiyama I."/>
            <person name="Ito T."/>
            <person name="Fujiyama A."/>
            <person name="Inagaki F."/>
            <person name="Takami H."/>
        </authorList>
    </citation>
    <scope>NUCLEOTIDE SEQUENCE</scope>
    <source>
        <strain evidence="1">Expedition CK06-06</strain>
    </source>
</reference>
<sequence length="31" mass="3706">DRGEYIEKEDIHRGKWKELEQILLDTGLSYA</sequence>
<proteinExistence type="predicted"/>